<accession>A0A3B0BS67</accession>
<dbReference type="Pfam" id="PF04149">
    <property type="entry name" value="DUF397"/>
    <property type="match status" value="1"/>
</dbReference>
<feature type="domain" description="DUF397" evidence="1">
    <location>
        <begin position="5"/>
        <end position="56"/>
    </location>
</feature>
<dbReference type="EMBL" id="RBAM01000003">
    <property type="protein sequence ID" value="RKN75680.1"/>
    <property type="molecule type" value="Genomic_DNA"/>
</dbReference>
<dbReference type="OrthoDB" id="3436866at2"/>
<proteinExistence type="predicted"/>
<comment type="caution">
    <text evidence="2">The sequence shown here is derived from an EMBL/GenBank/DDBJ whole genome shotgun (WGS) entry which is preliminary data.</text>
</comment>
<dbReference type="InterPro" id="IPR007278">
    <property type="entry name" value="DUF397"/>
</dbReference>
<protein>
    <submittedName>
        <fullName evidence="2">DUF397 domain-containing protein</fullName>
    </submittedName>
</protein>
<evidence type="ECO:0000259" key="1">
    <source>
        <dbReference type="Pfam" id="PF04149"/>
    </source>
</evidence>
<reference evidence="2 3" key="1">
    <citation type="journal article" date="2015" name="Antonie Van Leeuwenhoek">
        <title>Streptomyces klenkii sp. nov., isolated from deep marine sediment.</title>
        <authorList>
            <person name="Veyisoglu A."/>
            <person name="Sahin N."/>
        </authorList>
    </citation>
    <scope>NUCLEOTIDE SEQUENCE [LARGE SCALE GENOMIC DNA]</scope>
    <source>
        <strain evidence="2 3">KCTC 29202</strain>
    </source>
</reference>
<sequence length="63" mass="6627">MSALPWQKSSHSEAASACLYLAATPTGTVLLRESEAPDVILATTPARLRPFLTRIKAGTLSAS</sequence>
<evidence type="ECO:0000313" key="2">
    <source>
        <dbReference type="EMBL" id="RKN75680.1"/>
    </source>
</evidence>
<dbReference type="AlphaFoldDB" id="A0A3B0BS67"/>
<dbReference type="RefSeq" id="WP_120754538.1">
    <property type="nucleotide sequence ID" value="NZ_JBFADQ010000011.1"/>
</dbReference>
<name>A0A3B0BS67_9ACTN</name>
<keyword evidence="3" id="KW-1185">Reference proteome</keyword>
<evidence type="ECO:0000313" key="3">
    <source>
        <dbReference type="Proteomes" id="UP000270343"/>
    </source>
</evidence>
<organism evidence="2 3">
    <name type="scientific">Streptomyces klenkii</name>
    <dbReference type="NCBI Taxonomy" id="1420899"/>
    <lineage>
        <taxon>Bacteria</taxon>
        <taxon>Bacillati</taxon>
        <taxon>Actinomycetota</taxon>
        <taxon>Actinomycetes</taxon>
        <taxon>Kitasatosporales</taxon>
        <taxon>Streptomycetaceae</taxon>
        <taxon>Streptomyces</taxon>
    </lineage>
</organism>
<dbReference type="Proteomes" id="UP000270343">
    <property type="component" value="Unassembled WGS sequence"/>
</dbReference>
<gene>
    <name evidence="2" type="ORF">D7231_09800</name>
</gene>